<protein>
    <submittedName>
        <fullName evidence="1">DUF3261 domain-containing protein</fullName>
    </submittedName>
</protein>
<reference evidence="1" key="1">
    <citation type="submission" date="2022-02" db="EMBL/GenBank/DDBJ databases">
        <title>Vibrio sp. nov, a new bacterium isolated from seawater.</title>
        <authorList>
            <person name="Yuan Y."/>
        </authorList>
    </citation>
    <scope>NUCLEOTIDE SEQUENCE</scope>
    <source>
        <strain evidence="1">ZSDZ65</strain>
    </source>
</reference>
<proteinExistence type="predicted"/>
<evidence type="ECO:0000313" key="2">
    <source>
        <dbReference type="Proteomes" id="UP001155587"/>
    </source>
</evidence>
<dbReference type="Pfam" id="PF11659">
    <property type="entry name" value="DUF3261"/>
    <property type="match status" value="1"/>
</dbReference>
<keyword evidence="2" id="KW-1185">Reference proteome</keyword>
<dbReference type="Proteomes" id="UP001155587">
    <property type="component" value="Unassembled WGS sequence"/>
</dbReference>
<dbReference type="AlphaFoldDB" id="A0A9X3CK75"/>
<organism evidence="1 2">
    <name type="scientific">Vibrio qingdaonensis</name>
    <dbReference type="NCBI Taxonomy" id="2829491"/>
    <lineage>
        <taxon>Bacteria</taxon>
        <taxon>Pseudomonadati</taxon>
        <taxon>Pseudomonadota</taxon>
        <taxon>Gammaproteobacteria</taxon>
        <taxon>Vibrionales</taxon>
        <taxon>Vibrionaceae</taxon>
        <taxon>Vibrio</taxon>
    </lineage>
</organism>
<evidence type="ECO:0000313" key="1">
    <source>
        <dbReference type="EMBL" id="MCW8344831.1"/>
    </source>
</evidence>
<dbReference type="PROSITE" id="PS51257">
    <property type="entry name" value="PROKAR_LIPOPROTEIN"/>
    <property type="match status" value="1"/>
</dbReference>
<dbReference type="EMBL" id="JAKRRY010000002">
    <property type="protein sequence ID" value="MCW8344831.1"/>
    <property type="molecule type" value="Genomic_DNA"/>
</dbReference>
<dbReference type="InterPro" id="IPR021675">
    <property type="entry name" value="DUF3261"/>
</dbReference>
<name>A0A9X3CK75_9VIBR</name>
<sequence length="218" mass="24243">MKSMMATRAGHKSLFVRQAVKYLAVLFVLSSVIGCALKPQAASTQVQLKPGTTVALPAPAELGYQLTASQLISATWQGEKGLESSQLPVQLQVNKDKVILAGFSSWGTRIMSLTYQNNDINANVLNGLENTLPDPQQILFNLMITLWPQSAWEAPLNTIKWRIIDTAGQRQIIDETGTPVIIIRYDNREPLQGKIHFEHQQLGYSIVIQTLNFKLNDE</sequence>
<gene>
    <name evidence="1" type="ORF">MD535_02170</name>
</gene>
<comment type="caution">
    <text evidence="1">The sequence shown here is derived from an EMBL/GenBank/DDBJ whole genome shotgun (WGS) entry which is preliminary data.</text>
</comment>
<accession>A0A9X3CK75</accession>